<accession>A0A8A4THX9</accession>
<proteinExistence type="predicted"/>
<dbReference type="CDD" id="cd20716">
    <property type="entry name" value="cyt_P460_fam"/>
    <property type="match status" value="1"/>
</dbReference>
<dbReference type="Gene3D" id="3.50.70.20">
    <property type="entry name" value="Cytochrome P460"/>
    <property type="match status" value="1"/>
</dbReference>
<name>A0A8A4THX9_SULCO</name>
<dbReference type="AlphaFoldDB" id="A0A8A4THX9"/>
<evidence type="ECO:0000259" key="1">
    <source>
        <dbReference type="Pfam" id="PF16694"/>
    </source>
</evidence>
<gene>
    <name evidence="2" type="ORF">J3U87_22860</name>
</gene>
<protein>
    <submittedName>
        <fullName evidence="2">Cytochrome P460 family protein</fullName>
    </submittedName>
</protein>
<keyword evidence="3" id="KW-1185">Reference proteome</keyword>
<evidence type="ECO:0000313" key="3">
    <source>
        <dbReference type="Proteomes" id="UP000663929"/>
    </source>
</evidence>
<dbReference type="EMBL" id="CP071793">
    <property type="protein sequence ID" value="QTD48431.1"/>
    <property type="molecule type" value="Genomic_DNA"/>
</dbReference>
<evidence type="ECO:0000313" key="2">
    <source>
        <dbReference type="EMBL" id="QTD48431.1"/>
    </source>
</evidence>
<dbReference type="Pfam" id="PF16694">
    <property type="entry name" value="Cytochrome_P460"/>
    <property type="match status" value="1"/>
</dbReference>
<dbReference type="Proteomes" id="UP000663929">
    <property type="component" value="Chromosome"/>
</dbReference>
<dbReference type="RefSeq" id="WP_237378082.1">
    <property type="nucleotide sequence ID" value="NZ_CP071793.1"/>
</dbReference>
<reference evidence="2" key="1">
    <citation type="submission" date="2021-03" db="EMBL/GenBank/DDBJ databases">
        <title>Acanthopleuribacteraceae sp. M133.</title>
        <authorList>
            <person name="Wang G."/>
        </authorList>
    </citation>
    <scope>NUCLEOTIDE SEQUENCE</scope>
    <source>
        <strain evidence="2">M133</strain>
    </source>
</reference>
<sequence>MRWHVAIIRPRCAMALGTGLALTWLLGWSLLSGEIQEPAEGPLPVNDLLAQSSSRFAAPKDTDLARLVEGYRTDWERVSGLVFSGMHWQQSVVVYVNRASDVYRHNRQAYLEEFQRAGEDEDDPESAPTYRTYPRGTVILKEAFRIADGQSATPLNLSLMVKREAGFDSALGDWEFIQIAAEGDLIIRGTSENPASRALCTDCHLNMKHRDFVYHTAGGP</sequence>
<feature type="domain" description="Cytochrome P460" evidence="1">
    <location>
        <begin position="122"/>
        <end position="214"/>
    </location>
</feature>
<organism evidence="2 3">
    <name type="scientific">Sulfidibacter corallicola</name>
    <dbReference type="NCBI Taxonomy" id="2818388"/>
    <lineage>
        <taxon>Bacteria</taxon>
        <taxon>Pseudomonadati</taxon>
        <taxon>Acidobacteriota</taxon>
        <taxon>Holophagae</taxon>
        <taxon>Acanthopleuribacterales</taxon>
        <taxon>Acanthopleuribacteraceae</taxon>
        <taxon>Sulfidibacter</taxon>
    </lineage>
</organism>
<dbReference type="InterPro" id="IPR038142">
    <property type="entry name" value="Cytochrome_P460_sp"/>
</dbReference>
<dbReference type="InterPro" id="IPR032033">
    <property type="entry name" value="Cytochrome_P460"/>
</dbReference>
<dbReference type="KEGG" id="scor:J3U87_22860"/>